<dbReference type="GO" id="GO:0004674">
    <property type="term" value="F:protein serine/threonine kinase activity"/>
    <property type="evidence" value="ECO:0007669"/>
    <property type="project" value="UniProtKB-KW"/>
</dbReference>
<comment type="subcellular location">
    <subcellularLocation>
        <location evidence="1">Membrane</location>
        <topology evidence="1">Single-pass membrane protein</topology>
    </subcellularLocation>
</comment>
<keyword evidence="10 15" id="KW-0067">ATP-binding</keyword>
<dbReference type="KEGG" id="mcha:111010817"/>
<evidence type="ECO:0000313" key="20">
    <source>
        <dbReference type="Proteomes" id="UP000504603"/>
    </source>
</evidence>
<dbReference type="Gene3D" id="1.10.510.10">
    <property type="entry name" value="Transferase(Phosphotransferase) domain 1"/>
    <property type="match status" value="1"/>
</dbReference>
<keyword evidence="5 17" id="KW-0812">Transmembrane</keyword>
<keyword evidence="14" id="KW-0325">Glycoprotein</keyword>
<dbReference type="RefSeq" id="XP_022140076.1">
    <property type="nucleotide sequence ID" value="XM_022284384.1"/>
</dbReference>
<dbReference type="CDD" id="cd23509">
    <property type="entry name" value="Gnk2-like"/>
    <property type="match status" value="2"/>
</dbReference>
<evidence type="ECO:0000256" key="1">
    <source>
        <dbReference type="ARBA" id="ARBA00004167"/>
    </source>
</evidence>
<dbReference type="CDD" id="cd14066">
    <property type="entry name" value="STKc_IRAK"/>
    <property type="match status" value="1"/>
</dbReference>
<dbReference type="PROSITE" id="PS50011">
    <property type="entry name" value="PROTEIN_KINASE_DOM"/>
    <property type="match status" value="1"/>
</dbReference>
<evidence type="ECO:0000256" key="12">
    <source>
        <dbReference type="ARBA" id="ARBA00023136"/>
    </source>
</evidence>
<dbReference type="OrthoDB" id="4062651at2759"/>
<feature type="compositionally biased region" description="Pro residues" evidence="16">
    <location>
        <begin position="257"/>
        <end position="276"/>
    </location>
</feature>
<evidence type="ECO:0000259" key="18">
    <source>
        <dbReference type="PROSITE" id="PS50011"/>
    </source>
</evidence>
<dbReference type="InterPro" id="IPR011009">
    <property type="entry name" value="Kinase-like_dom_sf"/>
</dbReference>
<feature type="domain" description="Gnk2-homologous" evidence="19">
    <location>
        <begin position="29"/>
        <end position="132"/>
    </location>
</feature>
<dbReference type="PROSITE" id="PS00107">
    <property type="entry name" value="PROTEIN_KINASE_ATP"/>
    <property type="match status" value="1"/>
</dbReference>
<dbReference type="SMART" id="SM00220">
    <property type="entry name" value="S_TKc"/>
    <property type="match status" value="1"/>
</dbReference>
<evidence type="ECO:0000256" key="14">
    <source>
        <dbReference type="ARBA" id="ARBA00023180"/>
    </source>
</evidence>
<evidence type="ECO:0000256" key="10">
    <source>
        <dbReference type="ARBA" id="ARBA00022840"/>
    </source>
</evidence>
<dbReference type="PANTHER" id="PTHR27002">
    <property type="entry name" value="RECEPTOR-LIKE SERINE/THREONINE-PROTEIN KINASE SD1-8"/>
    <property type="match status" value="1"/>
</dbReference>
<dbReference type="Proteomes" id="UP000504603">
    <property type="component" value="Unplaced"/>
</dbReference>
<dbReference type="InterPro" id="IPR000719">
    <property type="entry name" value="Prot_kinase_dom"/>
</dbReference>
<evidence type="ECO:0000256" key="8">
    <source>
        <dbReference type="ARBA" id="ARBA00022741"/>
    </source>
</evidence>
<feature type="transmembrane region" description="Helical" evidence="17">
    <location>
        <begin position="294"/>
        <end position="318"/>
    </location>
</feature>
<keyword evidence="8 15" id="KW-0547">Nucleotide-binding</keyword>
<feature type="region of interest" description="Disordered" evidence="16">
    <location>
        <begin position="256"/>
        <end position="286"/>
    </location>
</feature>
<dbReference type="Pfam" id="PF01657">
    <property type="entry name" value="Stress-antifung"/>
    <property type="match status" value="2"/>
</dbReference>
<evidence type="ECO:0000256" key="5">
    <source>
        <dbReference type="ARBA" id="ARBA00022692"/>
    </source>
</evidence>
<evidence type="ECO:0000259" key="19">
    <source>
        <dbReference type="PROSITE" id="PS51473"/>
    </source>
</evidence>
<dbReference type="GO" id="GO:0009737">
    <property type="term" value="P:response to abscisic acid"/>
    <property type="evidence" value="ECO:0007669"/>
    <property type="project" value="UniProtKB-ARBA"/>
</dbReference>
<dbReference type="Gene3D" id="3.30.430.20">
    <property type="entry name" value="Gnk2 domain, C-X8-C-X2-C motif"/>
    <property type="match status" value="2"/>
</dbReference>
<evidence type="ECO:0000256" key="6">
    <source>
        <dbReference type="ARBA" id="ARBA00022729"/>
    </source>
</evidence>
<feature type="compositionally biased region" description="Polar residues" evidence="16">
    <location>
        <begin position="646"/>
        <end position="666"/>
    </location>
</feature>
<evidence type="ECO:0000256" key="3">
    <source>
        <dbReference type="ARBA" id="ARBA00022553"/>
    </source>
</evidence>
<evidence type="ECO:0000256" key="4">
    <source>
        <dbReference type="ARBA" id="ARBA00022679"/>
    </source>
</evidence>
<dbReference type="GO" id="GO:0005886">
    <property type="term" value="C:plasma membrane"/>
    <property type="evidence" value="ECO:0007669"/>
    <property type="project" value="TreeGrafter"/>
</dbReference>
<dbReference type="Pfam" id="PF07714">
    <property type="entry name" value="PK_Tyr_Ser-Thr"/>
    <property type="match status" value="1"/>
</dbReference>
<keyword evidence="9" id="KW-0418">Kinase</keyword>
<keyword evidence="3" id="KW-0597">Phosphoprotein</keyword>
<feature type="domain" description="Gnk2-homologous" evidence="19">
    <location>
        <begin position="138"/>
        <end position="245"/>
    </location>
</feature>
<evidence type="ECO:0000256" key="9">
    <source>
        <dbReference type="ARBA" id="ARBA00022777"/>
    </source>
</evidence>
<feature type="domain" description="Protein kinase" evidence="18">
    <location>
        <begin position="356"/>
        <end position="637"/>
    </location>
</feature>
<evidence type="ECO:0000256" key="16">
    <source>
        <dbReference type="SAM" id="MobiDB-lite"/>
    </source>
</evidence>
<dbReference type="InterPro" id="IPR002902">
    <property type="entry name" value="GNK2"/>
</dbReference>
<dbReference type="InterPro" id="IPR008271">
    <property type="entry name" value="Ser/Thr_kinase_AS"/>
</dbReference>
<evidence type="ECO:0000313" key="21">
    <source>
        <dbReference type="RefSeq" id="XP_022140076.1"/>
    </source>
</evidence>
<dbReference type="InterPro" id="IPR017441">
    <property type="entry name" value="Protein_kinase_ATP_BS"/>
</dbReference>
<keyword evidence="2" id="KW-0723">Serine/threonine-protein kinase</keyword>
<keyword evidence="11 17" id="KW-1133">Transmembrane helix</keyword>
<gene>
    <name evidence="21" type="primary">LOC111010817</name>
</gene>
<accession>A0A6J1CEN5</accession>
<dbReference type="FunFam" id="1.10.510.10:FF:000343">
    <property type="entry name" value="Cysteine-rich receptor-like protein kinase 28"/>
    <property type="match status" value="1"/>
</dbReference>
<keyword evidence="12 17" id="KW-0472">Membrane</keyword>
<evidence type="ECO:0000256" key="13">
    <source>
        <dbReference type="ARBA" id="ARBA00023170"/>
    </source>
</evidence>
<evidence type="ECO:0000256" key="2">
    <source>
        <dbReference type="ARBA" id="ARBA00022527"/>
    </source>
</evidence>
<feature type="region of interest" description="Disordered" evidence="16">
    <location>
        <begin position="644"/>
        <end position="666"/>
    </location>
</feature>
<evidence type="ECO:0000256" key="15">
    <source>
        <dbReference type="PROSITE-ProRule" id="PRU10141"/>
    </source>
</evidence>
<evidence type="ECO:0000256" key="7">
    <source>
        <dbReference type="ARBA" id="ARBA00022737"/>
    </source>
</evidence>
<protein>
    <submittedName>
        <fullName evidence="21">Cysteine-rich receptor-like protein kinase 10</fullName>
    </submittedName>
</protein>
<dbReference type="InterPro" id="IPR038408">
    <property type="entry name" value="GNK2_sf"/>
</dbReference>
<dbReference type="FunFam" id="3.30.430.20:FF:000003">
    <property type="entry name" value="Cysteine-rich RLK (RECEPTOR-like protein kinase) 10"/>
    <property type="match status" value="1"/>
</dbReference>
<dbReference type="FunFam" id="3.30.430.20:FF:000002">
    <property type="entry name" value="Cysteine-rich receptor-like protein kinase 10"/>
    <property type="match status" value="1"/>
</dbReference>
<dbReference type="GO" id="GO:0005524">
    <property type="term" value="F:ATP binding"/>
    <property type="evidence" value="ECO:0007669"/>
    <property type="project" value="UniProtKB-UniRule"/>
</dbReference>
<dbReference type="GeneID" id="111010817"/>
<sequence>MFWSGVLSNLPVTLIIIIIIIICPAVAQQSFKYSCSGSGNYTANSTYKSNLRRLLSSLPTDNRLDHGFLNISYGKSPHRVNAIALCRGDLKPAACRSCLTDSVSNLPPSCPTQKEAVIWYPNCMLRYSDRRIFGVVQNDPTFWLRNIQDAADLQQFNQVVQTMLAELSRDAAAGGSRLKFAAGNVTTRDSGNLYATVQCTPDMSYSQCSDCLQTAAGLVQAWCLGKVGVRILRPNCNIRYEVYSFFDSTAVTRAFPSPLPPPPPPPLLPLSPPSASPDPTANAEGNKSKTSKTVLIIVLPIVVVVIVMVLLVNIFIILRARRRNNGVESVVVDDDTADLETSVFDISTIRAATDDFSDANIIGRGGFGAVYKGRLVNGQDIAVKRQSQSSMQGESEFKNEVLLVAKLQHRNLVRFLGFCLDEKERLLVYEFVQNSSLDKFIFDPFKRPSLDWSMRYKIIGGIARGLVYLHEDSQVRIIHRDLKAINILLDTEMNPKISDFGMAKLFQQDQTQEDMGRIVGTNGYMAPEYAMHGKFSVKSDVFSFGILVLEIVSGEKNNSFQQGENPDDLLSYAWKNWSAGTPLNVVDPIIRGGSSCEMKKCINIGLLCAQENSADRPTMETVLLMLSGGDSVILPILSPPADLKNKSPQSDVSSQGRSNSHVIEIK</sequence>
<dbReference type="PROSITE" id="PS00108">
    <property type="entry name" value="PROTEIN_KINASE_ST"/>
    <property type="match status" value="1"/>
</dbReference>
<dbReference type="SUPFAM" id="SSF56112">
    <property type="entry name" value="Protein kinase-like (PK-like)"/>
    <property type="match status" value="1"/>
</dbReference>
<keyword evidence="6" id="KW-0732">Signal</keyword>
<proteinExistence type="predicted"/>
<feature type="transmembrane region" description="Helical" evidence="17">
    <location>
        <begin position="6"/>
        <end position="27"/>
    </location>
</feature>
<organism evidence="20 21">
    <name type="scientific">Momordica charantia</name>
    <name type="common">Bitter gourd</name>
    <name type="synonym">Balsam pear</name>
    <dbReference type="NCBI Taxonomy" id="3673"/>
    <lineage>
        <taxon>Eukaryota</taxon>
        <taxon>Viridiplantae</taxon>
        <taxon>Streptophyta</taxon>
        <taxon>Embryophyta</taxon>
        <taxon>Tracheophyta</taxon>
        <taxon>Spermatophyta</taxon>
        <taxon>Magnoliopsida</taxon>
        <taxon>eudicotyledons</taxon>
        <taxon>Gunneridae</taxon>
        <taxon>Pentapetalae</taxon>
        <taxon>rosids</taxon>
        <taxon>fabids</taxon>
        <taxon>Cucurbitales</taxon>
        <taxon>Cucurbitaceae</taxon>
        <taxon>Momordiceae</taxon>
        <taxon>Momordica</taxon>
    </lineage>
</organism>
<dbReference type="AlphaFoldDB" id="A0A6J1CEN5"/>
<evidence type="ECO:0000256" key="17">
    <source>
        <dbReference type="SAM" id="Phobius"/>
    </source>
</evidence>
<reference evidence="21" key="1">
    <citation type="submission" date="2025-08" db="UniProtKB">
        <authorList>
            <consortium name="RefSeq"/>
        </authorList>
    </citation>
    <scope>IDENTIFICATION</scope>
    <source>
        <strain evidence="21">OHB3-1</strain>
    </source>
</reference>
<keyword evidence="13" id="KW-0675">Receptor</keyword>
<dbReference type="FunFam" id="3.30.200.20:FF:000142">
    <property type="entry name" value="Cysteine-rich receptor-like protein kinase 10"/>
    <property type="match status" value="1"/>
</dbReference>
<dbReference type="PROSITE" id="PS51473">
    <property type="entry name" value="GNK2"/>
    <property type="match status" value="2"/>
</dbReference>
<feature type="binding site" evidence="15">
    <location>
        <position position="384"/>
    </location>
    <ligand>
        <name>ATP</name>
        <dbReference type="ChEBI" id="CHEBI:30616"/>
    </ligand>
</feature>
<keyword evidence="20" id="KW-1185">Reference proteome</keyword>
<keyword evidence="7" id="KW-0677">Repeat</keyword>
<evidence type="ECO:0000256" key="11">
    <source>
        <dbReference type="ARBA" id="ARBA00022989"/>
    </source>
</evidence>
<dbReference type="Gene3D" id="3.30.200.20">
    <property type="entry name" value="Phosphorylase Kinase, domain 1"/>
    <property type="match status" value="1"/>
</dbReference>
<dbReference type="PANTHER" id="PTHR27002:SF1073">
    <property type="entry name" value="CYSTEINE-RICH RECEPTOR-LIKE PROTEIN KINASE 29"/>
    <property type="match status" value="1"/>
</dbReference>
<keyword evidence="4" id="KW-0808">Transferase</keyword>
<dbReference type="InterPro" id="IPR001245">
    <property type="entry name" value="Ser-Thr/Tyr_kinase_cat_dom"/>
</dbReference>
<name>A0A6J1CEN5_MOMCH</name>